<name>A0A150G3M6_GONPE</name>
<sequence length="552" mass="58841">MEDMEDNSQRLFGQLPPEITERIVGRLDRNEVAGTVRLVNKGAAAQFRGPEHTTIRLSQPVPPHAFAARWLARGATRRMTLWQRRQLLCLTATSGVVANLDTALQATGCALTYEVFHATAASGQLETCQWLLERGCPTSKQYGDSSGLLAAAAGGGHRHVCEWLLSLDLVWSSGGADAAAHGGHVGLMEWLRQWRPQLRVSLGAKEEQRALIEGAAHGCELPMLQRVWRDAVAEGLHDEAKLAALAAAAGSPTPDWAAKLEWLEAQGCRPEDSMMAAVAAASRPGADAVTRLTWLRHQGYPVWEGALHEVARKGNLEAVQYLLATLVQPPGHTASAAAQNAAGRGQLAALKALHAAGWPVNAPSVAVRAAHGGHLHVLAWLVEAFGEAAAVRPGAELFDTAAETGSVEMLAWLRSRGCEWGPGTFFRTSQSGCEAALEWLVEQGCPFPGESTASACYASACRNGDLATARCLARLGCPWGADGRAFQVALEAAEAPVAALRWLLEAGCPVDLAATRAELQERVEQQGASASVRPFRGRLSPIEALERLGQLV</sequence>
<gene>
    <name evidence="1" type="ORF">GPECTOR_73g626</name>
</gene>
<keyword evidence="2" id="KW-1185">Reference proteome</keyword>
<protein>
    <submittedName>
        <fullName evidence="1">Uncharacterized protein</fullName>
    </submittedName>
</protein>
<dbReference type="InterPro" id="IPR036770">
    <property type="entry name" value="Ankyrin_rpt-contain_sf"/>
</dbReference>
<dbReference type="Gene3D" id="1.25.40.20">
    <property type="entry name" value="Ankyrin repeat-containing domain"/>
    <property type="match status" value="2"/>
</dbReference>
<dbReference type="GO" id="GO:0071944">
    <property type="term" value="C:cell periphery"/>
    <property type="evidence" value="ECO:0007669"/>
    <property type="project" value="TreeGrafter"/>
</dbReference>
<dbReference type="PANTHER" id="PTHR12393">
    <property type="entry name" value="SPHINGOMYELIN PHOSPHODIESTERASE RELATED"/>
    <property type="match status" value="1"/>
</dbReference>
<dbReference type="GO" id="GO:0030149">
    <property type="term" value="P:sphingolipid catabolic process"/>
    <property type="evidence" value="ECO:0007669"/>
    <property type="project" value="TreeGrafter"/>
</dbReference>
<dbReference type="STRING" id="33097.A0A150G3M6"/>
<organism evidence="1 2">
    <name type="scientific">Gonium pectorale</name>
    <name type="common">Green alga</name>
    <dbReference type="NCBI Taxonomy" id="33097"/>
    <lineage>
        <taxon>Eukaryota</taxon>
        <taxon>Viridiplantae</taxon>
        <taxon>Chlorophyta</taxon>
        <taxon>core chlorophytes</taxon>
        <taxon>Chlorophyceae</taxon>
        <taxon>CS clade</taxon>
        <taxon>Chlamydomonadales</taxon>
        <taxon>Volvocaceae</taxon>
        <taxon>Gonium</taxon>
    </lineage>
</organism>
<proteinExistence type="predicted"/>
<dbReference type="GO" id="GO:0004620">
    <property type="term" value="F:phospholipase activity"/>
    <property type="evidence" value="ECO:0007669"/>
    <property type="project" value="TreeGrafter"/>
</dbReference>
<dbReference type="Proteomes" id="UP000075714">
    <property type="component" value="Unassembled WGS sequence"/>
</dbReference>
<dbReference type="GO" id="GO:0016020">
    <property type="term" value="C:membrane"/>
    <property type="evidence" value="ECO:0007669"/>
    <property type="project" value="TreeGrafter"/>
</dbReference>
<dbReference type="SUPFAM" id="SSF48403">
    <property type="entry name" value="Ankyrin repeat"/>
    <property type="match status" value="1"/>
</dbReference>
<reference evidence="2" key="1">
    <citation type="journal article" date="2016" name="Nat. Commun.">
        <title>The Gonium pectorale genome demonstrates co-option of cell cycle regulation during the evolution of multicellularity.</title>
        <authorList>
            <person name="Hanschen E.R."/>
            <person name="Marriage T.N."/>
            <person name="Ferris P.J."/>
            <person name="Hamaji T."/>
            <person name="Toyoda A."/>
            <person name="Fujiyama A."/>
            <person name="Neme R."/>
            <person name="Noguchi H."/>
            <person name="Minakuchi Y."/>
            <person name="Suzuki M."/>
            <person name="Kawai-Toyooka H."/>
            <person name="Smith D.R."/>
            <person name="Sparks H."/>
            <person name="Anderson J."/>
            <person name="Bakaric R."/>
            <person name="Luria V."/>
            <person name="Karger A."/>
            <person name="Kirschner M.W."/>
            <person name="Durand P.M."/>
            <person name="Michod R.E."/>
            <person name="Nozaki H."/>
            <person name="Olson B.J."/>
        </authorList>
    </citation>
    <scope>NUCLEOTIDE SEQUENCE [LARGE SCALE GENOMIC DNA]</scope>
    <source>
        <strain evidence="2">NIES-2863</strain>
    </source>
</reference>
<dbReference type="GO" id="GO:0046513">
    <property type="term" value="P:ceramide biosynthetic process"/>
    <property type="evidence" value="ECO:0007669"/>
    <property type="project" value="TreeGrafter"/>
</dbReference>
<dbReference type="PANTHER" id="PTHR12393:SF6">
    <property type="entry name" value="SPHINGOMYELIN PHOSPHODIESTERASE 2"/>
    <property type="match status" value="1"/>
</dbReference>
<evidence type="ECO:0000313" key="1">
    <source>
        <dbReference type="EMBL" id="KXZ44105.1"/>
    </source>
</evidence>
<comment type="caution">
    <text evidence="1">The sequence shown here is derived from an EMBL/GenBank/DDBJ whole genome shotgun (WGS) entry which is preliminary data.</text>
</comment>
<accession>A0A150G3M6</accession>
<dbReference type="EMBL" id="LSYV01000074">
    <property type="protein sequence ID" value="KXZ44105.1"/>
    <property type="molecule type" value="Genomic_DNA"/>
</dbReference>
<evidence type="ECO:0000313" key="2">
    <source>
        <dbReference type="Proteomes" id="UP000075714"/>
    </source>
</evidence>
<dbReference type="GO" id="GO:0005783">
    <property type="term" value="C:endoplasmic reticulum"/>
    <property type="evidence" value="ECO:0007669"/>
    <property type="project" value="TreeGrafter"/>
</dbReference>
<dbReference type="AlphaFoldDB" id="A0A150G3M6"/>